<dbReference type="Proteomes" id="UP000019586">
    <property type="component" value="Chromosome"/>
</dbReference>
<dbReference type="EMBL" id="CP006918">
    <property type="protein sequence ID" value="AHM79226.1"/>
    <property type="molecule type" value="Genomic_DNA"/>
</dbReference>
<sequence>MRPVAPHRIFQPRLFRRNKFVVAIRHLYFNIP</sequence>
<dbReference type="HOGENOM" id="CLU_3389885_0_0_6"/>
<evidence type="ECO:0000313" key="2">
    <source>
        <dbReference type="Proteomes" id="UP000019586"/>
    </source>
</evidence>
<gene>
    <name evidence="1" type="ORF">KPNJ2_02446</name>
</gene>
<protein>
    <submittedName>
        <fullName evidence="1">Uncharacterized protein</fullName>
    </submittedName>
</protein>
<dbReference type="AlphaFoldDB" id="W8VGE5"/>
<dbReference type="KEGG" id="kps:KPNJ2_02446"/>
<reference evidence="1 2" key="1">
    <citation type="journal article" date="2014" name="Proc. Natl. Acad. Sci. U.S.A.">
        <title>Molecular dissection of the evolution of carbapenem-resistant multilocus sequence type 258 Klebsiella pneumoniae.</title>
        <authorList>
            <person name="Deleo F.R."/>
            <person name="Chen L."/>
            <person name="Porcella S.F."/>
            <person name="Martens C.A."/>
            <person name="Kobayashi S.D."/>
            <person name="Porter A.R."/>
            <person name="Chavda K.D."/>
            <person name="Jacobs M.R."/>
            <person name="Mathema B."/>
            <person name="Olsen R.J."/>
            <person name="Bonomo R.A."/>
            <person name="Musser J.M."/>
            <person name="Kreiswirth B.N."/>
        </authorList>
    </citation>
    <scope>NUCLEOTIDE SEQUENCE [LARGE SCALE GENOMIC DNA]</scope>
    <source>
        <strain evidence="1">30684/NJST258_2</strain>
    </source>
</reference>
<name>W8VGE5_KLEPN</name>
<organism evidence="1 2">
    <name type="scientific">Klebsiella pneumoniae 30684/NJST258_2</name>
    <dbReference type="NCBI Taxonomy" id="1420013"/>
    <lineage>
        <taxon>Bacteria</taxon>
        <taxon>Pseudomonadati</taxon>
        <taxon>Pseudomonadota</taxon>
        <taxon>Gammaproteobacteria</taxon>
        <taxon>Enterobacterales</taxon>
        <taxon>Enterobacteriaceae</taxon>
        <taxon>Klebsiella/Raoultella group</taxon>
        <taxon>Klebsiella</taxon>
        <taxon>Klebsiella pneumoniae complex</taxon>
    </lineage>
</organism>
<proteinExistence type="predicted"/>
<evidence type="ECO:0000313" key="1">
    <source>
        <dbReference type="EMBL" id="AHM79226.1"/>
    </source>
</evidence>
<accession>W8VGE5</accession>